<name>A0ABU7B2V9_9TELE</name>
<comment type="caution">
    <text evidence="1">The sequence shown here is derived from an EMBL/GenBank/DDBJ whole genome shotgun (WGS) entry which is preliminary data.</text>
</comment>
<dbReference type="Proteomes" id="UP001345963">
    <property type="component" value="Unassembled WGS sequence"/>
</dbReference>
<protein>
    <submittedName>
        <fullName evidence="1">Uncharacterized protein</fullName>
    </submittedName>
</protein>
<reference evidence="1 2" key="1">
    <citation type="submission" date="2021-07" db="EMBL/GenBank/DDBJ databases">
        <authorList>
            <person name="Palmer J.M."/>
        </authorList>
    </citation>
    <scope>NUCLEOTIDE SEQUENCE [LARGE SCALE GENOMIC DNA]</scope>
    <source>
        <strain evidence="1 2">AT_MEX2019</strain>
        <tissue evidence="1">Muscle</tissue>
    </source>
</reference>
<sequence length="81" mass="9012">MEDVFCITSAKVSTSLLRHGAFTDADKRKIGMLSPPRLCHSNFSGPISEEQLSATRNWTSKDLEVEVYEKQKPGPTQSTNL</sequence>
<evidence type="ECO:0000313" key="1">
    <source>
        <dbReference type="EMBL" id="MED6244857.1"/>
    </source>
</evidence>
<proteinExistence type="predicted"/>
<accession>A0ABU7B2V9</accession>
<gene>
    <name evidence="1" type="ORF">ATANTOWER_025830</name>
</gene>
<organism evidence="1 2">
    <name type="scientific">Ataeniobius toweri</name>
    <dbReference type="NCBI Taxonomy" id="208326"/>
    <lineage>
        <taxon>Eukaryota</taxon>
        <taxon>Metazoa</taxon>
        <taxon>Chordata</taxon>
        <taxon>Craniata</taxon>
        <taxon>Vertebrata</taxon>
        <taxon>Euteleostomi</taxon>
        <taxon>Actinopterygii</taxon>
        <taxon>Neopterygii</taxon>
        <taxon>Teleostei</taxon>
        <taxon>Neoteleostei</taxon>
        <taxon>Acanthomorphata</taxon>
        <taxon>Ovalentaria</taxon>
        <taxon>Atherinomorphae</taxon>
        <taxon>Cyprinodontiformes</taxon>
        <taxon>Goodeidae</taxon>
        <taxon>Ataeniobius</taxon>
    </lineage>
</organism>
<evidence type="ECO:0000313" key="2">
    <source>
        <dbReference type="Proteomes" id="UP001345963"/>
    </source>
</evidence>
<keyword evidence="2" id="KW-1185">Reference proteome</keyword>
<dbReference type="EMBL" id="JAHUTI010039941">
    <property type="protein sequence ID" value="MED6244857.1"/>
    <property type="molecule type" value="Genomic_DNA"/>
</dbReference>